<dbReference type="Proteomes" id="UP000768646">
    <property type="component" value="Unassembled WGS sequence"/>
</dbReference>
<proteinExistence type="predicted"/>
<reference evidence="1 2" key="1">
    <citation type="journal article" date="2021" name="Commun. Biol.">
        <title>Genomic insights into the host specific adaptation of the Pneumocystis genus.</title>
        <authorList>
            <person name="Cisse O.H."/>
            <person name="Ma L."/>
            <person name="Dekker J.P."/>
            <person name="Khil P.P."/>
            <person name="Youn J.-H."/>
            <person name="Brenchley J.M."/>
            <person name="Blair R."/>
            <person name="Pahar B."/>
            <person name="Chabe M."/>
            <person name="Van Rompay K.K.A."/>
            <person name="Keesler R."/>
            <person name="Sukura A."/>
            <person name="Hirsch V."/>
            <person name="Kutty G."/>
            <person name="Liu Y."/>
            <person name="Peng L."/>
            <person name="Chen J."/>
            <person name="Song J."/>
            <person name="Weissenbacher-Lang C."/>
            <person name="Xu J."/>
            <person name="Upham N.S."/>
            <person name="Stajich J.E."/>
            <person name="Cuomo C.A."/>
            <person name="Cushion M.T."/>
            <person name="Kovacs J.A."/>
        </authorList>
    </citation>
    <scope>NUCLEOTIDE SEQUENCE [LARGE SCALE GENOMIC DNA]</scope>
    <source>
        <strain evidence="1 2">RABM</strain>
    </source>
</reference>
<evidence type="ECO:0000313" key="1">
    <source>
        <dbReference type="EMBL" id="KAG4305516.1"/>
    </source>
</evidence>
<name>A0ACB7CD82_9ASCO</name>
<evidence type="ECO:0000313" key="2">
    <source>
        <dbReference type="Proteomes" id="UP000768646"/>
    </source>
</evidence>
<comment type="caution">
    <text evidence="1">The sequence shown here is derived from an EMBL/GenBank/DDBJ whole genome shotgun (WGS) entry which is preliminary data.</text>
</comment>
<accession>A0ACB7CD82</accession>
<organism evidence="1 2">
    <name type="scientific">Pneumocystis oryctolagi</name>
    <dbReference type="NCBI Taxonomy" id="42067"/>
    <lineage>
        <taxon>Eukaryota</taxon>
        <taxon>Fungi</taxon>
        <taxon>Dikarya</taxon>
        <taxon>Ascomycota</taxon>
        <taxon>Taphrinomycotina</taxon>
        <taxon>Pneumocystomycetes</taxon>
        <taxon>Pneumocystaceae</taxon>
        <taxon>Pneumocystis</taxon>
    </lineage>
</organism>
<protein>
    <submittedName>
        <fullName evidence="1">Uncharacterized protein</fullName>
    </submittedName>
</protein>
<gene>
    <name evidence="1" type="ORF">PORY_001072</name>
</gene>
<dbReference type="EMBL" id="JABTEG010000003">
    <property type="protein sequence ID" value="KAG4305516.1"/>
    <property type="molecule type" value="Genomic_DNA"/>
</dbReference>
<keyword evidence="2" id="KW-1185">Reference proteome</keyword>
<sequence>MASPLRITYILYDPKDVFSTASALIALFPLCIMVVYLTLFYTRREIELLFMYIGQIVSHFFNTGLKHIFRHPRPDRKCLNAFCDELSNNFSSFIATLGGYGMPSNHAQHTAYLAGYLLLWCFFRAQNLPRLVFMCFSRVYLHYHTIWQVIVGSFVGIAFSAFWFFFVGTLRKTGVINAILYSRIGAFLYIKDTMNEEHNTFQKEWKEWIEKQNVSK</sequence>